<gene>
    <name evidence="2" type="ORF">HPBE_LOCUS2093</name>
</gene>
<protein>
    <submittedName>
        <fullName evidence="4">60S ribosomal protein L14</fullName>
    </submittedName>
</protein>
<keyword evidence="3" id="KW-1185">Reference proteome</keyword>
<accession>A0A3P7UR90</accession>
<feature type="compositionally biased region" description="Basic and acidic residues" evidence="1">
    <location>
        <begin position="127"/>
        <end position="139"/>
    </location>
</feature>
<name>A0A183F7F0_HELPZ</name>
<feature type="compositionally biased region" description="Basic residues" evidence="1">
    <location>
        <begin position="140"/>
        <end position="149"/>
    </location>
</feature>
<evidence type="ECO:0000313" key="3">
    <source>
        <dbReference type="Proteomes" id="UP000050761"/>
    </source>
</evidence>
<accession>A0A183F7F0</accession>
<evidence type="ECO:0000313" key="4">
    <source>
        <dbReference type="WBParaSite" id="HPBE_0000209201-mRNA-1"/>
    </source>
</evidence>
<feature type="region of interest" description="Disordered" evidence="1">
    <location>
        <begin position="125"/>
        <end position="149"/>
    </location>
</feature>
<dbReference type="WBParaSite" id="HPBE_0000209201-mRNA-1">
    <property type="protein sequence ID" value="HPBE_0000209201-mRNA-1"/>
    <property type="gene ID" value="HPBE_0000209201"/>
</dbReference>
<proteinExistence type="predicted"/>
<evidence type="ECO:0000313" key="2">
    <source>
        <dbReference type="EMBL" id="VDO23013.1"/>
    </source>
</evidence>
<dbReference type="EMBL" id="UZAH01002777">
    <property type="protein sequence ID" value="VDO23013.1"/>
    <property type="molecule type" value="Genomic_DNA"/>
</dbReference>
<dbReference type="Proteomes" id="UP000050761">
    <property type="component" value="Unassembled WGS sequence"/>
</dbReference>
<reference evidence="4" key="2">
    <citation type="submission" date="2019-09" db="UniProtKB">
        <authorList>
            <consortium name="WormBaseParasite"/>
        </authorList>
    </citation>
    <scope>IDENTIFICATION</scope>
</reference>
<evidence type="ECO:0000256" key="1">
    <source>
        <dbReference type="SAM" id="MobiDB-lite"/>
    </source>
</evidence>
<sequence length="149" mass="17369">RVTQTILRCAKGTFGKAKEGTRVDKAAWFWDEKVQTALTKKKEAYKQWQKTKAPEHLTVYRKLKRLEKSAVAKAECVDGCPIRKAGDIRVIKTVKSADGSVLRKPAEVRKRWEEYFKEQLNKLSRRKVQEEQQRKDPFHPGRRKRSATS</sequence>
<dbReference type="AlphaFoldDB" id="A0A183F7F0"/>
<reference evidence="2 3" key="1">
    <citation type="submission" date="2018-11" db="EMBL/GenBank/DDBJ databases">
        <authorList>
            <consortium name="Pathogen Informatics"/>
        </authorList>
    </citation>
    <scope>NUCLEOTIDE SEQUENCE [LARGE SCALE GENOMIC DNA]</scope>
</reference>
<organism evidence="3 4">
    <name type="scientific">Heligmosomoides polygyrus</name>
    <name type="common">Parasitic roundworm</name>
    <dbReference type="NCBI Taxonomy" id="6339"/>
    <lineage>
        <taxon>Eukaryota</taxon>
        <taxon>Metazoa</taxon>
        <taxon>Ecdysozoa</taxon>
        <taxon>Nematoda</taxon>
        <taxon>Chromadorea</taxon>
        <taxon>Rhabditida</taxon>
        <taxon>Rhabditina</taxon>
        <taxon>Rhabditomorpha</taxon>
        <taxon>Strongyloidea</taxon>
        <taxon>Heligmosomidae</taxon>
        <taxon>Heligmosomoides</taxon>
    </lineage>
</organism>